<dbReference type="SUPFAM" id="SSF160991">
    <property type="entry name" value="CV3147-like"/>
    <property type="match status" value="1"/>
</dbReference>
<dbReference type="RefSeq" id="WP_125313774.1">
    <property type="nucleotide sequence ID" value="NZ_RSEC01000059.1"/>
</dbReference>
<dbReference type="InterPro" id="IPR010318">
    <property type="entry name" value="S-Me-THD_N"/>
</dbReference>
<feature type="domain" description="S-Me-THD N-terminal" evidence="1">
    <location>
        <begin position="7"/>
        <end position="160"/>
    </location>
</feature>
<dbReference type="InterPro" id="IPR027479">
    <property type="entry name" value="S-Me-THD_N_sf"/>
</dbReference>
<reference evidence="3 4" key="1">
    <citation type="submission" date="2018-12" db="EMBL/GenBank/DDBJ databases">
        <title>Amycolatopsis eburnea sp. nov. actinomycete associate with arbuscular mycorrhiza fungal spore.</title>
        <authorList>
            <person name="Lumyong S."/>
            <person name="Chaiya L."/>
        </authorList>
    </citation>
    <scope>NUCLEOTIDE SEQUENCE [LARGE SCALE GENOMIC DNA]</scope>
    <source>
        <strain evidence="3 4">GLM-1</strain>
    </source>
</reference>
<evidence type="ECO:0000313" key="4">
    <source>
        <dbReference type="Proteomes" id="UP000267081"/>
    </source>
</evidence>
<proteinExistence type="predicted"/>
<gene>
    <name evidence="3" type="ORF">EIY87_32690</name>
</gene>
<dbReference type="OrthoDB" id="3170437at2"/>
<evidence type="ECO:0000259" key="2">
    <source>
        <dbReference type="Pfam" id="PF20906"/>
    </source>
</evidence>
<sequence length="355" mass="35496">MRITAGDVAALERGVALLGSGGGGDTVTAAVLLRRLLSDGGALEVSPVAELAPAARVVPVGVVGATAAFTEKLPGGDEFAAAVAAVERWTGARADALMSIEIGGLNGLPLVVADQLGLGYVDADLSGRGLPRLDQFSVAATGRGIAPAALAEPGGQVVVLAAGSDAVIERGTRAFLAGSGGWAAFALAPIPAGELAGCAVPGTTSGALALGRRVLAAGESPARAALEAALDGSVLGRGRVLEVARHVGPGQHGSPGFGRGSVTLADHRDGALLRLEMENEYLLALRDGAPVASTPDVLSVLDHCTGVPVPCDAIRAGVEVDVVRLAAAPFWTDPRWLPVVRPRAYGIDSDPVGLP</sequence>
<feature type="domain" description="S-Me-THD-like C-terminal" evidence="2">
    <location>
        <begin position="165"/>
        <end position="350"/>
    </location>
</feature>
<organism evidence="3 4">
    <name type="scientific">Amycolatopsis eburnea</name>
    <dbReference type="NCBI Taxonomy" id="2267691"/>
    <lineage>
        <taxon>Bacteria</taxon>
        <taxon>Bacillati</taxon>
        <taxon>Actinomycetota</taxon>
        <taxon>Actinomycetes</taxon>
        <taxon>Pseudonocardiales</taxon>
        <taxon>Pseudonocardiaceae</taxon>
        <taxon>Amycolatopsis</taxon>
    </lineage>
</organism>
<protein>
    <submittedName>
        <fullName evidence="3">DUF917 domain-containing protein</fullName>
    </submittedName>
</protein>
<evidence type="ECO:0000259" key="1">
    <source>
        <dbReference type="Pfam" id="PF06032"/>
    </source>
</evidence>
<dbReference type="InterPro" id="IPR048350">
    <property type="entry name" value="S-Me-THD-like_C"/>
</dbReference>
<dbReference type="InterPro" id="IPR024071">
    <property type="entry name" value="S-Me-THD_C_sf"/>
</dbReference>
<evidence type="ECO:0000313" key="3">
    <source>
        <dbReference type="EMBL" id="RSD11548.1"/>
    </source>
</evidence>
<accession>A0A3R9DUU7</accession>
<dbReference type="Pfam" id="PF06032">
    <property type="entry name" value="S-Me-THD_N"/>
    <property type="match status" value="1"/>
</dbReference>
<keyword evidence="4" id="KW-1185">Reference proteome</keyword>
<dbReference type="Pfam" id="PF20906">
    <property type="entry name" value="S-Me-THD_C"/>
    <property type="match status" value="1"/>
</dbReference>
<dbReference type="Proteomes" id="UP000267081">
    <property type="component" value="Unassembled WGS sequence"/>
</dbReference>
<dbReference type="AlphaFoldDB" id="A0A3R9DUU7"/>
<name>A0A3R9DUU7_9PSEU</name>
<dbReference type="Gene3D" id="3.40.1610.10">
    <property type="entry name" value="CV3147-like domain"/>
    <property type="match status" value="1"/>
</dbReference>
<comment type="caution">
    <text evidence="3">The sequence shown here is derived from an EMBL/GenBank/DDBJ whole genome shotgun (WGS) entry which is preliminary data.</text>
</comment>
<dbReference type="EMBL" id="RSEC01000059">
    <property type="protein sequence ID" value="RSD11548.1"/>
    <property type="molecule type" value="Genomic_DNA"/>
</dbReference>
<dbReference type="Gene3D" id="2.40.390.10">
    <property type="entry name" value="CV3147-like"/>
    <property type="match status" value="1"/>
</dbReference>